<keyword evidence="3" id="KW-1185">Reference proteome</keyword>
<dbReference type="EMBL" id="QJJQ01000002">
    <property type="protein sequence ID" value="PXW89340.1"/>
    <property type="molecule type" value="Genomic_DNA"/>
</dbReference>
<accession>A0A2V3W5R3</accession>
<dbReference type="InterPro" id="IPR029069">
    <property type="entry name" value="HotDog_dom_sf"/>
</dbReference>
<feature type="domain" description="FAS1-like dehydratase" evidence="1">
    <location>
        <begin position="6"/>
        <end position="126"/>
    </location>
</feature>
<dbReference type="Pfam" id="PF13452">
    <property type="entry name" value="FAS1_DH_region"/>
    <property type="match status" value="1"/>
</dbReference>
<dbReference type="OrthoDB" id="160199at2"/>
<proteinExistence type="predicted"/>
<protein>
    <submittedName>
        <fullName evidence="2">MaoC dehydratase-like protein</fullName>
    </submittedName>
</protein>
<evidence type="ECO:0000313" key="2">
    <source>
        <dbReference type="EMBL" id="PXW89340.1"/>
    </source>
</evidence>
<dbReference type="Proteomes" id="UP000247978">
    <property type="component" value="Unassembled WGS sequence"/>
</dbReference>
<dbReference type="SUPFAM" id="SSF54637">
    <property type="entry name" value="Thioesterase/thiol ester dehydrase-isomerase"/>
    <property type="match status" value="1"/>
</dbReference>
<comment type="caution">
    <text evidence="2">The sequence shown here is derived from an EMBL/GenBank/DDBJ whole genome shotgun (WGS) entry which is preliminary data.</text>
</comment>
<evidence type="ECO:0000259" key="1">
    <source>
        <dbReference type="Pfam" id="PF13452"/>
    </source>
</evidence>
<sequence length="137" mass="15903">MIDESKVGTKTKIVNVKVKREEIQQLCHVIDEKNHVFHDVNAASEAGFEDILLPPTYPILFWQHLEPPWLETDATIIQSEQIFSYKTPLVANKMYQCQIELLKVRTRENKQFVVNRLYINDGEKVVATSDTTLVLLY</sequence>
<dbReference type="RefSeq" id="WP_158525488.1">
    <property type="nucleotide sequence ID" value="NZ_JBHUHB010000001.1"/>
</dbReference>
<dbReference type="AlphaFoldDB" id="A0A2V3W5R3"/>
<organism evidence="2 3">
    <name type="scientific">Pseudogracilibacillus auburnensis</name>
    <dbReference type="NCBI Taxonomy" id="1494959"/>
    <lineage>
        <taxon>Bacteria</taxon>
        <taxon>Bacillati</taxon>
        <taxon>Bacillota</taxon>
        <taxon>Bacilli</taxon>
        <taxon>Bacillales</taxon>
        <taxon>Bacillaceae</taxon>
        <taxon>Pseudogracilibacillus</taxon>
    </lineage>
</organism>
<name>A0A2V3W5R3_9BACI</name>
<dbReference type="InterPro" id="IPR039569">
    <property type="entry name" value="FAS1-like_DH_region"/>
</dbReference>
<dbReference type="Gene3D" id="3.10.129.10">
    <property type="entry name" value="Hotdog Thioesterase"/>
    <property type="match status" value="1"/>
</dbReference>
<evidence type="ECO:0000313" key="3">
    <source>
        <dbReference type="Proteomes" id="UP000247978"/>
    </source>
</evidence>
<reference evidence="2 3" key="1">
    <citation type="submission" date="2018-05" db="EMBL/GenBank/DDBJ databases">
        <title>Genomic Encyclopedia of Type Strains, Phase IV (KMG-IV): sequencing the most valuable type-strain genomes for metagenomic binning, comparative biology and taxonomic classification.</title>
        <authorList>
            <person name="Goeker M."/>
        </authorList>
    </citation>
    <scope>NUCLEOTIDE SEQUENCE [LARGE SCALE GENOMIC DNA]</scope>
    <source>
        <strain evidence="2 3">DSM 28556</strain>
    </source>
</reference>
<gene>
    <name evidence="2" type="ORF">DFR56_102116</name>
</gene>